<keyword evidence="3" id="KW-1185">Reference proteome</keyword>
<reference evidence="2 3" key="1">
    <citation type="submission" date="2024-11" db="EMBL/GenBank/DDBJ databases">
        <title>Chromosome-level genome assembly of the freshwater bivalve Anodonta woodiana.</title>
        <authorList>
            <person name="Chen X."/>
        </authorList>
    </citation>
    <scope>NUCLEOTIDE SEQUENCE [LARGE SCALE GENOMIC DNA]</scope>
    <source>
        <strain evidence="2">MN2024</strain>
        <tissue evidence="2">Gills</tissue>
    </source>
</reference>
<organism evidence="2 3">
    <name type="scientific">Sinanodonta woodiana</name>
    <name type="common">Chinese pond mussel</name>
    <name type="synonym">Anodonta woodiana</name>
    <dbReference type="NCBI Taxonomy" id="1069815"/>
    <lineage>
        <taxon>Eukaryota</taxon>
        <taxon>Metazoa</taxon>
        <taxon>Spiralia</taxon>
        <taxon>Lophotrochozoa</taxon>
        <taxon>Mollusca</taxon>
        <taxon>Bivalvia</taxon>
        <taxon>Autobranchia</taxon>
        <taxon>Heteroconchia</taxon>
        <taxon>Palaeoheterodonta</taxon>
        <taxon>Unionida</taxon>
        <taxon>Unionoidea</taxon>
        <taxon>Unionidae</taxon>
        <taxon>Unioninae</taxon>
        <taxon>Sinanodonta</taxon>
    </lineage>
</organism>
<evidence type="ECO:0000313" key="3">
    <source>
        <dbReference type="Proteomes" id="UP001634394"/>
    </source>
</evidence>
<sequence length="109" mass="11907">MKCVSLFQSAVMVICLFTASNVTGAGYGYTNNSSYHPFFLLLFVLLLFTISNSTAKNNKETDSAFYNRVICTAGTSPNCLSCFKLSTRPACAANTTCSWEARNNFCIPV</sequence>
<comment type="caution">
    <text evidence="2">The sequence shown here is derived from an EMBL/GenBank/DDBJ whole genome shotgun (WGS) entry which is preliminary data.</text>
</comment>
<evidence type="ECO:0000256" key="1">
    <source>
        <dbReference type="SAM" id="Phobius"/>
    </source>
</evidence>
<accession>A0ABD3TIQ8</accession>
<dbReference type="AlphaFoldDB" id="A0ABD3TIQ8"/>
<evidence type="ECO:0000313" key="2">
    <source>
        <dbReference type="EMBL" id="KAL3836934.1"/>
    </source>
</evidence>
<dbReference type="EMBL" id="JBJQND010000018">
    <property type="protein sequence ID" value="KAL3836934.1"/>
    <property type="molecule type" value="Genomic_DNA"/>
</dbReference>
<proteinExistence type="predicted"/>
<keyword evidence="1" id="KW-0812">Transmembrane</keyword>
<feature type="transmembrane region" description="Helical" evidence="1">
    <location>
        <begin position="34"/>
        <end position="50"/>
    </location>
</feature>
<name>A0ABD3TIQ8_SINWO</name>
<protein>
    <submittedName>
        <fullName evidence="2">Uncharacterized protein</fullName>
    </submittedName>
</protein>
<gene>
    <name evidence="2" type="ORF">ACJMK2_022340</name>
</gene>
<dbReference type="Proteomes" id="UP001634394">
    <property type="component" value="Unassembled WGS sequence"/>
</dbReference>
<keyword evidence="1" id="KW-0472">Membrane</keyword>
<keyword evidence="1" id="KW-1133">Transmembrane helix</keyword>